<evidence type="ECO:0000313" key="8">
    <source>
        <dbReference type="Proteomes" id="UP000809440"/>
    </source>
</evidence>
<evidence type="ECO:0000313" key="7">
    <source>
        <dbReference type="Proteomes" id="UP000755667"/>
    </source>
</evidence>
<keyword evidence="2" id="KW-0964">Secreted</keyword>
<organism evidence="5 7">
    <name type="scientific">Marivita cryptomonadis</name>
    <dbReference type="NCBI Taxonomy" id="505252"/>
    <lineage>
        <taxon>Bacteria</taxon>
        <taxon>Pseudomonadati</taxon>
        <taxon>Pseudomonadota</taxon>
        <taxon>Alphaproteobacteria</taxon>
        <taxon>Rhodobacterales</taxon>
        <taxon>Roseobacteraceae</taxon>
        <taxon>Marivita</taxon>
    </lineage>
</organism>
<name>A0A9Q2RWU5_9RHOB</name>
<protein>
    <submittedName>
        <fullName evidence="5">DUF4214 domain-containing protein</fullName>
    </submittedName>
</protein>
<dbReference type="InterPro" id="IPR001343">
    <property type="entry name" value="Hemolysn_Ca-bd"/>
</dbReference>
<feature type="region of interest" description="Disordered" evidence="3">
    <location>
        <begin position="1061"/>
        <end position="1085"/>
    </location>
</feature>
<dbReference type="InterPro" id="IPR018511">
    <property type="entry name" value="Hemolysin-typ_Ca-bd_CS"/>
</dbReference>
<dbReference type="PANTHER" id="PTHR38340">
    <property type="entry name" value="S-LAYER PROTEIN"/>
    <property type="match status" value="1"/>
</dbReference>
<dbReference type="PRINTS" id="PR00313">
    <property type="entry name" value="CABNDNGRPT"/>
</dbReference>
<dbReference type="Pfam" id="PF13946">
    <property type="entry name" value="DUF4214"/>
    <property type="match status" value="1"/>
</dbReference>
<dbReference type="EMBL" id="JAFBXE010000004">
    <property type="protein sequence ID" value="MBM2412210.1"/>
    <property type="molecule type" value="Genomic_DNA"/>
</dbReference>
<dbReference type="GO" id="GO:0005576">
    <property type="term" value="C:extracellular region"/>
    <property type="evidence" value="ECO:0007669"/>
    <property type="project" value="UniProtKB-SubCell"/>
</dbReference>
<feature type="compositionally biased region" description="Basic and acidic residues" evidence="3">
    <location>
        <begin position="1062"/>
        <end position="1071"/>
    </location>
</feature>
<evidence type="ECO:0000256" key="3">
    <source>
        <dbReference type="SAM" id="MobiDB-lite"/>
    </source>
</evidence>
<evidence type="ECO:0000313" key="5">
    <source>
        <dbReference type="EMBL" id="MBM2412210.1"/>
    </source>
</evidence>
<evidence type="ECO:0000256" key="2">
    <source>
        <dbReference type="ARBA" id="ARBA00022525"/>
    </source>
</evidence>
<accession>A0A9Q2RWU5</accession>
<gene>
    <name evidence="5" type="ORF">JQX41_07855</name>
    <name evidence="6" type="ORF">JQX48_07860</name>
</gene>
<dbReference type="Gene3D" id="2.150.10.10">
    <property type="entry name" value="Serralysin-like metalloprotease, C-terminal"/>
    <property type="match status" value="6"/>
</dbReference>
<dbReference type="GO" id="GO:0005509">
    <property type="term" value="F:calcium ion binding"/>
    <property type="evidence" value="ECO:0007669"/>
    <property type="project" value="InterPro"/>
</dbReference>
<evidence type="ECO:0000256" key="1">
    <source>
        <dbReference type="ARBA" id="ARBA00004613"/>
    </source>
</evidence>
<dbReference type="InterPro" id="IPR025282">
    <property type="entry name" value="DUF4214"/>
</dbReference>
<proteinExistence type="predicted"/>
<comment type="subcellular location">
    <subcellularLocation>
        <location evidence="1">Secreted</location>
    </subcellularLocation>
</comment>
<dbReference type="InterPro" id="IPR050557">
    <property type="entry name" value="RTX_toxin/Mannuronan_C5-epim"/>
</dbReference>
<sequence length="1639" mass="171923">MTAGNDLLEFQSNLNTTTSDVQTIRADAEKLAAALDAAATASQSYLTFRKIIKVADAGFSAALTTLKLSENVAPLQGPSRALKDVLEIIQPRVVQIKDATDRAKKIEPLLTKIVQADRAVDLTIMPAIVATDETLINIRDSIDEIVRAFDRVSTPNGIPELNPNAGTNRPGRDDFEGLFDEADDLVAPINVAFGPAQDAADAYDDVKARFNEILNAFDVADFPDLNAIFGDLVEFDSLFDGLGVILDIVEAALRPIQPLLDAIGAVFDLVVAPVIDFLNEELGVDALFEELASLLDPLFPDIDLFDGFMSVVDDLESLLDQLDFNFFDVPDFTEIALEAFDIFDVTFQTIELNALSLLDGPALRLGDPTADTMYGTGGDEAFDPAGGDDLVLANDGNDIIVASGGEDTIIGGDGIDRVVFAGELVEYDFTRNDATNELIFTHTDVGRHGFNEGIEIVTEVEFFDFGTETFTKEQFEAAVVGVSVLDDEPGPNGEVTSDESELIFLNPGGTLIDGLELNGEVFNDMNVVYGLGGDDRIQGTLGRDFIFGGPGNDLIIPRTGVDALDGGPGSDTFQVFDLGRNSPVTVNLETGFASADGDINQVFDIENVIIQNGSSMQIYGNDSANTLFSGRGRDMLSGRSGDDALFGNEGRDVLWGGQGVDSLRGGDSNDFLGALNTSDNGGAELYDGEAGIDTLSYATGRDEINKFLSNDQFYLGMLNIAMEDKATTGPVVIRAADGEIDRLNGSGQVIATDIALNIEHFIGSDSDDTIYGAGDSLNRIDIGGGGGNDTMYSWGADDVNGGRGDDLLIAERGPQGGRIAGNFDGGNGFNTLDLRPVGDARFILLTSSGSGNLRFVAADKDYTGREIDARGEGFGIDNIGEFLLGENNDYVTWGTGGDATIRGAGGDDHLESVSSDGTQSPTFYGDAGNDLIIIGNGGNAFGGIGDDRIEVTSGGEITADGGEGNDTFYVTRMNNELSGGAGYDTLILEPRFGEGISVNLANGTAVSDTYIDLDTITGIEALVTSDANDTVVGSDNSDRIITRAGNDTVTAGDGADQIFGGDGRDTIRGEGDNDTINGGAGDDIVDGGDGTDTVDYAFASYGGAEGEIVAQVFSGAVVDLADERGGRAGENDTLISVENVFGTLLDDDITGDGANNLLSGGAGVDTLSGGGGDDILIAGGHNSTTAEDELYGGGGNDRMVIGANSFFADGGDGTDTLDFSGGTDLAEGGGRTLALEIDLQDRSLSRDIEVGRVVWANDGSTSSRQFDGQSISPRDVLLTNPLYARSASDLAVRLPTGEETEDDIPSFAIEITSSTQSNGQISNIFTSIENVLGTKGADVIRGDSTGNLLEGAEGDDTLEGRAGDDNLDGGADTDTAFFSGDQANYTLTISASSVTITDRRDGGNGTDTLTAIEALDFDTDFNGAPFNLEQFGGLAQLSRADLETFIELYIAYFNRAPDAVGLSFWGTAFANGVTLEQSASFFIDQPETRATYPSDLSNADFATAVYDNVLGRIPDQDGFDFWVDALDSGTVGRDQFILAILGGAKADPPSGASQDFIDQQLADRQYLSDKTDIGAYFAVTNGMSDVGNASAVMAAFDGSEGSIQDAINATDEFYADALASDGGEFILQVVGVLDDPFAL</sequence>
<dbReference type="GeneID" id="62643594"/>
<dbReference type="EMBL" id="JAFBXF010000004">
    <property type="protein sequence ID" value="MBM2416878.1"/>
    <property type="molecule type" value="Genomic_DNA"/>
</dbReference>
<evidence type="ECO:0000259" key="4">
    <source>
        <dbReference type="Pfam" id="PF13946"/>
    </source>
</evidence>
<dbReference type="Proteomes" id="UP000809440">
    <property type="component" value="Unassembled WGS sequence"/>
</dbReference>
<keyword evidence="8" id="KW-1185">Reference proteome</keyword>
<dbReference type="Pfam" id="PF00353">
    <property type="entry name" value="HemolysinCabind"/>
    <property type="match status" value="11"/>
</dbReference>
<dbReference type="PROSITE" id="PS00330">
    <property type="entry name" value="HEMOLYSIN_CALCIUM"/>
    <property type="match status" value="6"/>
</dbReference>
<reference evidence="5 8" key="1">
    <citation type="submission" date="2021-01" db="EMBL/GenBank/DDBJ databases">
        <title>Diatom-associated Roseobacters Show Island Model of Population Structure.</title>
        <authorList>
            <person name="Qu L."/>
            <person name="Feng X."/>
            <person name="Chen Y."/>
            <person name="Li L."/>
            <person name="Wang X."/>
            <person name="Hu Z."/>
            <person name="Wang H."/>
            <person name="Luo H."/>
        </authorList>
    </citation>
    <scope>NUCLEOTIDE SEQUENCE</scope>
    <source>
        <strain evidence="6 8">CC28-63</strain>
        <strain evidence="5">CC28-69</strain>
    </source>
</reference>
<dbReference type="InterPro" id="IPR011049">
    <property type="entry name" value="Serralysin-like_metalloprot_C"/>
</dbReference>
<feature type="domain" description="DUF4214" evidence="4">
    <location>
        <begin position="1479"/>
        <end position="1541"/>
    </location>
</feature>
<evidence type="ECO:0000313" key="6">
    <source>
        <dbReference type="EMBL" id="MBM2416878.1"/>
    </source>
</evidence>
<dbReference type="PANTHER" id="PTHR38340:SF1">
    <property type="entry name" value="S-LAYER PROTEIN"/>
    <property type="match status" value="1"/>
</dbReference>
<dbReference type="RefSeq" id="WP_085629034.1">
    <property type="nucleotide sequence ID" value="NZ_JAFBWU010000004.1"/>
</dbReference>
<dbReference type="SUPFAM" id="SSF51120">
    <property type="entry name" value="beta-Roll"/>
    <property type="match status" value="6"/>
</dbReference>
<comment type="caution">
    <text evidence="5">The sequence shown here is derived from an EMBL/GenBank/DDBJ whole genome shotgun (WGS) entry which is preliminary data.</text>
</comment>
<dbReference type="Proteomes" id="UP000755667">
    <property type="component" value="Unassembled WGS sequence"/>
</dbReference>